<dbReference type="Gene3D" id="3.10.450.50">
    <property type="match status" value="1"/>
</dbReference>
<sequence length="138" mass="15779">MSSEANVQLLKEAYRRWNDSKGGSVDYWFDNIIGPQISFGSIPRGAEPLAFATDYNDRAKLRGYFDGLLAEWSMQHYTIDEYIAQGDVVVARGSTAWTCKKTGKTAETPKVDFWRFKDGKAIEYYEYFDTNCVVEATR</sequence>
<evidence type="ECO:0000313" key="2">
    <source>
        <dbReference type="EMBL" id="MCG2630436.1"/>
    </source>
</evidence>
<gene>
    <name evidence="2" type="ORF">L6654_27770</name>
</gene>
<dbReference type="SUPFAM" id="SSF54427">
    <property type="entry name" value="NTF2-like"/>
    <property type="match status" value="1"/>
</dbReference>
<name>A0A9X1UAY6_9BRAD</name>
<dbReference type="InterPro" id="IPR037401">
    <property type="entry name" value="SnoaL-like"/>
</dbReference>
<comment type="caution">
    <text evidence="2">The sequence shown here is derived from an EMBL/GenBank/DDBJ whole genome shotgun (WGS) entry which is preliminary data.</text>
</comment>
<dbReference type="InterPro" id="IPR032710">
    <property type="entry name" value="NTF2-like_dom_sf"/>
</dbReference>
<dbReference type="PANTHER" id="PTHR41252:SF1">
    <property type="entry name" value="BLR2505 PROTEIN"/>
    <property type="match status" value="1"/>
</dbReference>
<evidence type="ECO:0000259" key="1">
    <source>
        <dbReference type="Pfam" id="PF12680"/>
    </source>
</evidence>
<dbReference type="EMBL" id="JAKLTY010000020">
    <property type="protein sequence ID" value="MCG2630436.1"/>
    <property type="molecule type" value="Genomic_DNA"/>
</dbReference>
<organism evidence="2 3">
    <name type="scientific">Bradyrhizobium zhengyangense</name>
    <dbReference type="NCBI Taxonomy" id="2911009"/>
    <lineage>
        <taxon>Bacteria</taxon>
        <taxon>Pseudomonadati</taxon>
        <taxon>Pseudomonadota</taxon>
        <taxon>Alphaproteobacteria</taxon>
        <taxon>Hyphomicrobiales</taxon>
        <taxon>Nitrobacteraceae</taxon>
        <taxon>Bradyrhizobium</taxon>
    </lineage>
</organism>
<dbReference type="AlphaFoldDB" id="A0A9X1UAY6"/>
<protein>
    <submittedName>
        <fullName evidence="2">Nuclear transport factor 2 family protein</fullName>
    </submittedName>
</protein>
<accession>A0A9X1UAY6</accession>
<dbReference type="PANTHER" id="PTHR41252">
    <property type="entry name" value="BLR2505 PROTEIN"/>
    <property type="match status" value="1"/>
</dbReference>
<dbReference type="RefSeq" id="WP_237891343.1">
    <property type="nucleotide sequence ID" value="NZ_JAKLTY010000020.1"/>
</dbReference>
<evidence type="ECO:0000313" key="3">
    <source>
        <dbReference type="Proteomes" id="UP001139054"/>
    </source>
</evidence>
<dbReference type="Proteomes" id="UP001139054">
    <property type="component" value="Unassembled WGS sequence"/>
</dbReference>
<proteinExistence type="predicted"/>
<dbReference type="Pfam" id="PF12680">
    <property type="entry name" value="SnoaL_2"/>
    <property type="match status" value="1"/>
</dbReference>
<reference evidence="2" key="1">
    <citation type="submission" date="2022-01" db="EMBL/GenBank/DDBJ databases">
        <title>Genome sequnece data of strain Bradyrhizobium sp. nov.</title>
        <authorList>
            <person name="Zhang J."/>
        </authorList>
    </citation>
    <scope>NUCLEOTIDE SEQUENCE</scope>
    <source>
        <strain evidence="2">WYCCWR 13023</strain>
    </source>
</reference>
<feature type="domain" description="SnoaL-like" evidence="1">
    <location>
        <begin position="53"/>
        <end position="123"/>
    </location>
</feature>